<protein>
    <submittedName>
        <fullName evidence="1">Uncharacterized protein</fullName>
    </submittedName>
</protein>
<reference evidence="1 2" key="1">
    <citation type="submission" date="2015-11" db="EMBL/GenBank/DDBJ databases">
        <title>Draft genome sequences of new species of the genus Lactobacillus isolated from orchardgrass silage.</title>
        <authorList>
            <person name="Tohno M."/>
            <person name="Tanizawa Y."/>
            <person name="Arita M."/>
        </authorList>
    </citation>
    <scope>NUCLEOTIDE SEQUENCE [LARGE SCALE GENOMIC DNA]</scope>
    <source>
        <strain evidence="1 2">IWT25</strain>
    </source>
</reference>
<dbReference type="Proteomes" id="UP000198414">
    <property type="component" value="Unassembled WGS sequence"/>
</dbReference>
<dbReference type="EMBL" id="BCMI01000005">
    <property type="protein sequence ID" value="GAX05456.1"/>
    <property type="molecule type" value="Genomic_DNA"/>
</dbReference>
<accession>A0A1Z5IUV0</accession>
<name>A0A1Z5IUV0_9LACO</name>
<dbReference type="AlphaFoldDB" id="A0A1Z5IUV0"/>
<comment type="caution">
    <text evidence="1">The sequence shown here is derived from an EMBL/GenBank/DDBJ whole genome shotgun (WGS) entry which is preliminary data.</text>
</comment>
<sequence>MAQATHQTTLAAIKNYPDAVGYNDEAIQQSINDTWQKVLTDQLPDSVSERGHRLLVLHDLLMHSIASSGGVSSASTKDYTQTNFDWSKEDPYLIDYNRLVSQFGKGKWSIDVF</sequence>
<dbReference type="OrthoDB" id="2292561at2"/>
<organism evidence="1 2">
    <name type="scientific">Secundilactobacillus pentosiphilus</name>
    <dbReference type="NCBI Taxonomy" id="1714682"/>
    <lineage>
        <taxon>Bacteria</taxon>
        <taxon>Bacillati</taxon>
        <taxon>Bacillota</taxon>
        <taxon>Bacilli</taxon>
        <taxon>Lactobacillales</taxon>
        <taxon>Lactobacillaceae</taxon>
        <taxon>Secundilactobacillus</taxon>
    </lineage>
</organism>
<evidence type="ECO:0000313" key="2">
    <source>
        <dbReference type="Proteomes" id="UP000198414"/>
    </source>
</evidence>
<proteinExistence type="predicted"/>
<evidence type="ECO:0000313" key="1">
    <source>
        <dbReference type="EMBL" id="GAX05456.1"/>
    </source>
</evidence>
<dbReference type="RefSeq" id="WP_089120760.1">
    <property type="nucleotide sequence ID" value="NZ_BCMI01000005.1"/>
</dbReference>
<gene>
    <name evidence="1" type="ORF">IWT25_00762</name>
</gene>